<evidence type="ECO:0000313" key="9">
    <source>
        <dbReference type="Proteomes" id="UP000247702"/>
    </source>
</evidence>
<dbReference type="GO" id="GO:0004709">
    <property type="term" value="F:MAP kinase kinase kinase activity"/>
    <property type="evidence" value="ECO:0007669"/>
    <property type="project" value="TreeGrafter"/>
</dbReference>
<proteinExistence type="predicted"/>
<dbReference type="InterPro" id="IPR011009">
    <property type="entry name" value="Kinase-like_dom_sf"/>
</dbReference>
<evidence type="ECO:0000259" key="6">
    <source>
        <dbReference type="PROSITE" id="PS50011"/>
    </source>
</evidence>
<dbReference type="AlphaFoldDB" id="A0A2Z6R044"/>
<dbReference type="OrthoDB" id="2390299at2759"/>
<dbReference type="GO" id="GO:0005524">
    <property type="term" value="F:ATP binding"/>
    <property type="evidence" value="ECO:0007669"/>
    <property type="project" value="UniProtKB-KW"/>
</dbReference>
<keyword evidence="5" id="KW-0067">ATP-binding</keyword>
<gene>
    <name evidence="8" type="ORF">RCL2_000094900</name>
    <name evidence="7" type="ORF">RclHR1_23010001</name>
</gene>
<reference evidence="7 9" key="1">
    <citation type="submission" date="2017-11" db="EMBL/GenBank/DDBJ databases">
        <title>The genome of Rhizophagus clarus HR1 reveals common genetic basis of auxotrophy among arbuscular mycorrhizal fungi.</title>
        <authorList>
            <person name="Kobayashi Y."/>
        </authorList>
    </citation>
    <scope>NUCLEOTIDE SEQUENCE [LARGE SCALE GENOMIC DNA]</scope>
    <source>
        <strain evidence="7 9">HR1</strain>
    </source>
</reference>
<keyword evidence="3" id="KW-0547">Nucleotide-binding</keyword>
<dbReference type="InterPro" id="IPR001245">
    <property type="entry name" value="Ser-Thr/Tyr_kinase_cat_dom"/>
</dbReference>
<name>A0A2Z6R044_9GLOM</name>
<keyword evidence="2" id="KW-0808">Transferase</keyword>
<keyword evidence="9" id="KW-1185">Reference proteome</keyword>
<accession>A0A2Z6R044</accession>
<dbReference type="EMBL" id="BEXD01001449">
    <property type="protein sequence ID" value="GBB94182.1"/>
    <property type="molecule type" value="Genomic_DNA"/>
</dbReference>
<reference evidence="8" key="2">
    <citation type="submission" date="2019-10" db="EMBL/GenBank/DDBJ databases">
        <title>Conservation and host-specific expression of non-tandemly repeated heterogenous ribosome RNA gene in arbuscular mycorrhizal fungi.</title>
        <authorList>
            <person name="Maeda T."/>
            <person name="Kobayashi Y."/>
            <person name="Nakagawa T."/>
            <person name="Ezawa T."/>
            <person name="Yamaguchi K."/>
            <person name="Bino T."/>
            <person name="Nishimoto Y."/>
            <person name="Shigenobu S."/>
            <person name="Kawaguchi M."/>
        </authorList>
    </citation>
    <scope>NUCLEOTIDE SEQUENCE</scope>
    <source>
        <strain evidence="8">HR1</strain>
    </source>
</reference>
<dbReference type="Pfam" id="PF07714">
    <property type="entry name" value="PK_Tyr_Ser-Thr"/>
    <property type="match status" value="1"/>
</dbReference>
<keyword evidence="1" id="KW-0723">Serine/threonine-protein kinase</keyword>
<dbReference type="PRINTS" id="PR00109">
    <property type="entry name" value="TYRKINASE"/>
</dbReference>
<dbReference type="PROSITE" id="PS50011">
    <property type="entry name" value="PROTEIN_KINASE_DOM"/>
    <property type="match status" value="1"/>
</dbReference>
<evidence type="ECO:0000313" key="8">
    <source>
        <dbReference type="EMBL" id="GES73409.1"/>
    </source>
</evidence>
<dbReference type="GO" id="GO:0006955">
    <property type="term" value="P:immune response"/>
    <property type="evidence" value="ECO:0007669"/>
    <property type="project" value="TreeGrafter"/>
</dbReference>
<dbReference type="PANTHER" id="PTHR46716">
    <property type="entry name" value="MITOGEN-ACTIVATED PROTEIN KINASE KINASE KINASE 7"/>
    <property type="match status" value="1"/>
</dbReference>
<dbReference type="Proteomes" id="UP000615446">
    <property type="component" value="Unassembled WGS sequence"/>
</dbReference>
<evidence type="ECO:0000256" key="3">
    <source>
        <dbReference type="ARBA" id="ARBA00022741"/>
    </source>
</evidence>
<evidence type="ECO:0000256" key="1">
    <source>
        <dbReference type="ARBA" id="ARBA00022527"/>
    </source>
</evidence>
<dbReference type="Gene3D" id="1.10.510.10">
    <property type="entry name" value="Transferase(Phosphotransferase) domain 1"/>
    <property type="match status" value="1"/>
</dbReference>
<evidence type="ECO:0000313" key="7">
    <source>
        <dbReference type="EMBL" id="GBB94182.1"/>
    </source>
</evidence>
<feature type="domain" description="Protein kinase" evidence="6">
    <location>
        <begin position="251"/>
        <end position="507"/>
    </location>
</feature>
<protein>
    <submittedName>
        <fullName evidence="8">Kinase-like domain-containing protein</fullName>
    </submittedName>
</protein>
<dbReference type="PANTHER" id="PTHR46716:SF1">
    <property type="entry name" value="MITOGEN-ACTIVATED PROTEIN KINASE KINASE KINASE 7"/>
    <property type="match status" value="1"/>
</dbReference>
<comment type="caution">
    <text evidence="7">The sequence shown here is derived from an EMBL/GenBank/DDBJ whole genome shotgun (WGS) entry which is preliminary data.</text>
</comment>
<sequence>MYVKNISATDNNRYLDVCIYTNDQCIKHEETRSIDFRTRYIQEWCEDCSEILYIKNYYDHHDTTKQYMFIEEDCKLCVKLINQVSFGPKMCSDCYYISSGWIKSTLFEKLIPILYLPWWDTSNKSSVCSHNLKFITDNQKWCPYCFIIYSGCRYCLTTNIIFGITDQTQCKKCERVSTIDIDITNISSGNHNIDEFLVSTRTNIDNHNKIANYMNNTNKNFDPLNVYNFIDHELKNISSKRIMEWIPYSRIKNLEKIAEGGFGIIYKATWFKTDVAVKRFLQSRDISNFLNEVKSLHRCYDTIFIVKYYGITQDPEIKDYMLIMEYAGGGDLHNYLRKNFIDIKWTTKLTILCQISDGLKTIHNENFIHRDFHSGNILSLKNDHKKWVIGDLGLSQPANNSSNNEIYGVIPYVAPEIFKGGAFSKESDIYSLGMIMWELTSGRKPFFNVEHDINLIYQIIDEKRPKRPIITNDTPECYSNLIKRCLDSDPSKRPSITEIKEAADDWYKKCRKSAIFRKAEETRTELIRSKQLGPEFVEKQHPSAIYTSRPLNSFISQPSSVNSSSPISKQDYTSKPLNSFISQASSVNSSSTISKRVYVSEEYEFDIQSSKIETEDSNYLKSSKSSTNSQYISTELDFDIETNTQRLTTLDEMNMSSADQNSLNTQHSNAVYTSRPLSVLISNVKNNSELNIKS</sequence>
<dbReference type="Proteomes" id="UP000247702">
    <property type="component" value="Unassembled WGS sequence"/>
</dbReference>
<evidence type="ECO:0000256" key="2">
    <source>
        <dbReference type="ARBA" id="ARBA00022679"/>
    </source>
</evidence>
<dbReference type="InterPro" id="IPR000719">
    <property type="entry name" value="Prot_kinase_dom"/>
</dbReference>
<evidence type="ECO:0000256" key="5">
    <source>
        <dbReference type="ARBA" id="ARBA00022840"/>
    </source>
</evidence>
<organism evidence="7 9">
    <name type="scientific">Rhizophagus clarus</name>
    <dbReference type="NCBI Taxonomy" id="94130"/>
    <lineage>
        <taxon>Eukaryota</taxon>
        <taxon>Fungi</taxon>
        <taxon>Fungi incertae sedis</taxon>
        <taxon>Mucoromycota</taxon>
        <taxon>Glomeromycotina</taxon>
        <taxon>Glomeromycetes</taxon>
        <taxon>Glomerales</taxon>
        <taxon>Glomeraceae</taxon>
        <taxon>Rhizophagus</taxon>
    </lineage>
</organism>
<dbReference type="GO" id="GO:0007254">
    <property type="term" value="P:JNK cascade"/>
    <property type="evidence" value="ECO:0007669"/>
    <property type="project" value="TreeGrafter"/>
</dbReference>
<dbReference type="SUPFAM" id="SSF56112">
    <property type="entry name" value="Protein kinase-like (PK-like)"/>
    <property type="match status" value="1"/>
</dbReference>
<evidence type="ECO:0000256" key="4">
    <source>
        <dbReference type="ARBA" id="ARBA00022777"/>
    </source>
</evidence>
<dbReference type="EMBL" id="BLAL01000006">
    <property type="protein sequence ID" value="GES73409.1"/>
    <property type="molecule type" value="Genomic_DNA"/>
</dbReference>
<keyword evidence="4 8" id="KW-0418">Kinase</keyword>